<proteinExistence type="predicted"/>
<dbReference type="InterPro" id="IPR009579">
    <property type="entry name" value="DUF1192"/>
</dbReference>
<dbReference type="Pfam" id="PF06698">
    <property type="entry name" value="DUF1192"/>
    <property type="match status" value="1"/>
</dbReference>
<keyword evidence="2" id="KW-1185">Reference proteome</keyword>
<dbReference type="RefSeq" id="WP_284727960.1">
    <property type="nucleotide sequence ID" value="NZ_BJZP01000039.1"/>
</dbReference>
<accession>A0A512HPM0</accession>
<reference evidence="1 2" key="1">
    <citation type="submission" date="2019-07" db="EMBL/GenBank/DDBJ databases">
        <title>Whole genome shotgun sequence of Rhizobium naphthalenivorans NBRC 107585.</title>
        <authorList>
            <person name="Hosoyama A."/>
            <person name="Uohara A."/>
            <person name="Ohji S."/>
            <person name="Ichikawa N."/>
        </authorList>
    </citation>
    <scope>NUCLEOTIDE SEQUENCE [LARGE SCALE GENOMIC DNA]</scope>
    <source>
        <strain evidence="1 2">NBRC 107585</strain>
    </source>
</reference>
<protein>
    <recommendedName>
        <fullName evidence="3">DUF1192 domain-containing protein</fullName>
    </recommendedName>
</protein>
<dbReference type="Proteomes" id="UP000321717">
    <property type="component" value="Unassembled WGS sequence"/>
</dbReference>
<organism evidence="1 2">
    <name type="scientific">Ciceribacter naphthalenivorans</name>
    <dbReference type="NCBI Taxonomy" id="1118451"/>
    <lineage>
        <taxon>Bacteria</taxon>
        <taxon>Pseudomonadati</taxon>
        <taxon>Pseudomonadota</taxon>
        <taxon>Alphaproteobacteria</taxon>
        <taxon>Hyphomicrobiales</taxon>
        <taxon>Rhizobiaceae</taxon>
        <taxon>Ciceribacter</taxon>
    </lineage>
</organism>
<dbReference type="AlphaFoldDB" id="A0A512HPM0"/>
<evidence type="ECO:0008006" key="3">
    <source>
        <dbReference type="Google" id="ProtNLM"/>
    </source>
</evidence>
<dbReference type="EMBL" id="BJZP01000039">
    <property type="protein sequence ID" value="GEO87406.1"/>
    <property type="molecule type" value="Genomic_DNA"/>
</dbReference>
<comment type="caution">
    <text evidence="1">The sequence shown here is derived from an EMBL/GenBank/DDBJ whole genome shotgun (WGS) entry which is preliminary data.</text>
</comment>
<gene>
    <name evidence="1" type="ORF">RNA01_43380</name>
</gene>
<name>A0A512HPM0_9HYPH</name>
<sequence length="64" mass="7228">MIFDEDKPKKPAGHEVGCDLSALSSDELQARIMLLQAEIERIEAERIRKETGKLAADNFFKPKV</sequence>
<evidence type="ECO:0000313" key="1">
    <source>
        <dbReference type="EMBL" id="GEO87406.1"/>
    </source>
</evidence>
<evidence type="ECO:0000313" key="2">
    <source>
        <dbReference type="Proteomes" id="UP000321717"/>
    </source>
</evidence>